<organism evidence="1 2">
    <name type="scientific">Sphingomonas oligophenolica</name>
    <dbReference type="NCBI Taxonomy" id="301154"/>
    <lineage>
        <taxon>Bacteria</taxon>
        <taxon>Pseudomonadati</taxon>
        <taxon>Pseudomonadota</taxon>
        <taxon>Alphaproteobacteria</taxon>
        <taxon>Sphingomonadales</taxon>
        <taxon>Sphingomonadaceae</taxon>
        <taxon>Sphingomonas</taxon>
    </lineage>
</organism>
<dbReference type="RefSeq" id="WP_140871413.1">
    <property type="nucleotide sequence ID" value="NZ_RCZK01000006.1"/>
</dbReference>
<proteinExistence type="predicted"/>
<accession>A0A502CI12</accession>
<protein>
    <submittedName>
        <fullName evidence="1">Uncharacterized protein</fullName>
    </submittedName>
</protein>
<dbReference type="AlphaFoldDB" id="A0A502CI12"/>
<comment type="caution">
    <text evidence="1">The sequence shown here is derived from an EMBL/GenBank/DDBJ whole genome shotgun (WGS) entry which is preliminary data.</text>
</comment>
<evidence type="ECO:0000313" key="2">
    <source>
        <dbReference type="Proteomes" id="UP000318413"/>
    </source>
</evidence>
<dbReference type="OrthoDB" id="7452167at2"/>
<sequence>MSDPIKPIVPETMPGVAVAESGTVMLDGPDGVAIAMTSDAAIETGRRLIAAGEQAARQRGRRAD</sequence>
<keyword evidence="2" id="KW-1185">Reference proteome</keyword>
<dbReference type="Proteomes" id="UP000318413">
    <property type="component" value="Unassembled WGS sequence"/>
</dbReference>
<reference evidence="1 2" key="1">
    <citation type="journal article" date="2019" name="Environ. Microbiol.">
        <title>Species interactions and distinct microbial communities in high Arctic permafrost affected cryosols are associated with the CH4 and CO2 gas fluxes.</title>
        <authorList>
            <person name="Altshuler I."/>
            <person name="Hamel J."/>
            <person name="Turney S."/>
            <person name="Magnuson E."/>
            <person name="Levesque R."/>
            <person name="Greer C."/>
            <person name="Whyte L.G."/>
        </authorList>
    </citation>
    <scope>NUCLEOTIDE SEQUENCE [LARGE SCALE GENOMIC DNA]</scope>
    <source>
        <strain evidence="1 2">S5.1</strain>
    </source>
</reference>
<name>A0A502CI12_9SPHN</name>
<dbReference type="EMBL" id="RCZK01000006">
    <property type="protein sequence ID" value="TPG12453.1"/>
    <property type="molecule type" value="Genomic_DNA"/>
</dbReference>
<gene>
    <name evidence="1" type="ORF">EAH84_09915</name>
</gene>
<evidence type="ECO:0000313" key="1">
    <source>
        <dbReference type="EMBL" id="TPG12453.1"/>
    </source>
</evidence>